<dbReference type="SUPFAM" id="SSF54427">
    <property type="entry name" value="NTF2-like"/>
    <property type="match status" value="1"/>
</dbReference>
<dbReference type="InterPro" id="IPR032710">
    <property type="entry name" value="NTF2-like_dom_sf"/>
</dbReference>
<accession>A0A7S2MS09</accession>
<gene>
    <name evidence="2" type="ORF">DSPE1174_LOCUS33445</name>
</gene>
<protein>
    <recommendedName>
        <fullName evidence="1">YchJ-like middle NTF2-like domain-containing protein</fullName>
    </recommendedName>
</protein>
<evidence type="ECO:0000259" key="1">
    <source>
        <dbReference type="Pfam" id="PF17775"/>
    </source>
</evidence>
<feature type="domain" description="YchJ-like middle NTF2-like" evidence="1">
    <location>
        <begin position="7"/>
        <end position="114"/>
    </location>
</feature>
<sequence>MGMISFRARYTANVKYEEHIDFVIKTTHPSHEDYTPDTDQWREALVGFCRCCTFQAFDIESHTVVDEDLELVTWSARMKILENVLRPDVVQTKEFRERSKFIKDEEGRWWYAGGDEDFVPSNIIVEGPMSPEDRSKRLFDQLKKRQAAKKSKIRAKQSRAPVRR</sequence>
<dbReference type="EMBL" id="HBGS01064143">
    <property type="protein sequence ID" value="CAD9498969.1"/>
    <property type="molecule type" value="Transcribed_RNA"/>
</dbReference>
<evidence type="ECO:0000313" key="2">
    <source>
        <dbReference type="EMBL" id="CAD9498969.1"/>
    </source>
</evidence>
<dbReference type="InterPro" id="IPR048469">
    <property type="entry name" value="YchJ-like_M"/>
</dbReference>
<organism evidence="2">
    <name type="scientific">Octactis speculum</name>
    <dbReference type="NCBI Taxonomy" id="3111310"/>
    <lineage>
        <taxon>Eukaryota</taxon>
        <taxon>Sar</taxon>
        <taxon>Stramenopiles</taxon>
        <taxon>Ochrophyta</taxon>
        <taxon>Dictyochophyceae</taxon>
        <taxon>Dictyochales</taxon>
        <taxon>Dictyochaceae</taxon>
        <taxon>Octactis</taxon>
    </lineage>
</organism>
<dbReference type="Gene3D" id="3.10.450.50">
    <property type="match status" value="1"/>
</dbReference>
<dbReference type="Pfam" id="PF17775">
    <property type="entry name" value="YchJ_M-like"/>
    <property type="match status" value="1"/>
</dbReference>
<name>A0A7S2MS09_9STRA</name>
<proteinExistence type="predicted"/>
<reference evidence="2" key="1">
    <citation type="submission" date="2021-01" db="EMBL/GenBank/DDBJ databases">
        <authorList>
            <person name="Corre E."/>
            <person name="Pelletier E."/>
            <person name="Niang G."/>
            <person name="Scheremetjew M."/>
            <person name="Finn R."/>
            <person name="Kale V."/>
            <person name="Holt S."/>
            <person name="Cochrane G."/>
            <person name="Meng A."/>
            <person name="Brown T."/>
            <person name="Cohen L."/>
        </authorList>
    </citation>
    <scope>NUCLEOTIDE SEQUENCE</scope>
    <source>
        <strain evidence="2">CCMP1381</strain>
    </source>
</reference>
<dbReference type="AlphaFoldDB" id="A0A7S2MS09"/>